<dbReference type="AlphaFoldDB" id="A0AAD9LP66"/>
<sequence length="125" mass="13910">MVVSNLALELEKENKAVMQIKAKIPKNAKPFSTRGTMKIINDKKTEIMTSSVPKVKLRTVIGSKQGEQRQATGAPPPKQCFQCKGEHGFIDCLTATEADKEAIWAKRPAEFKARRQASNQQGKRN</sequence>
<name>A0AAD9LP66_9STRA</name>
<comment type="caution">
    <text evidence="1">The sequence shown here is derived from an EMBL/GenBank/DDBJ whole genome shotgun (WGS) entry which is preliminary data.</text>
</comment>
<evidence type="ECO:0000313" key="2">
    <source>
        <dbReference type="Proteomes" id="UP001259832"/>
    </source>
</evidence>
<dbReference type="Proteomes" id="UP001259832">
    <property type="component" value="Unassembled WGS sequence"/>
</dbReference>
<accession>A0AAD9LP66</accession>
<evidence type="ECO:0000313" key="1">
    <source>
        <dbReference type="EMBL" id="KAK1943266.1"/>
    </source>
</evidence>
<protein>
    <submittedName>
        <fullName evidence="1">Uncharacterized protein</fullName>
    </submittedName>
</protein>
<keyword evidence="2" id="KW-1185">Reference proteome</keyword>
<reference evidence="1" key="1">
    <citation type="submission" date="2023-08" db="EMBL/GenBank/DDBJ databases">
        <title>Reference Genome Resource for the Citrus Pathogen Phytophthora citrophthora.</title>
        <authorList>
            <person name="Moller H."/>
            <person name="Coetzee B."/>
            <person name="Rose L.J."/>
            <person name="Van Niekerk J.M."/>
        </authorList>
    </citation>
    <scope>NUCLEOTIDE SEQUENCE</scope>
    <source>
        <strain evidence="1">STE-U-9442</strain>
    </source>
</reference>
<organism evidence="1 2">
    <name type="scientific">Phytophthora citrophthora</name>
    <dbReference type="NCBI Taxonomy" id="4793"/>
    <lineage>
        <taxon>Eukaryota</taxon>
        <taxon>Sar</taxon>
        <taxon>Stramenopiles</taxon>
        <taxon>Oomycota</taxon>
        <taxon>Peronosporomycetes</taxon>
        <taxon>Peronosporales</taxon>
        <taxon>Peronosporaceae</taxon>
        <taxon>Phytophthora</taxon>
    </lineage>
</organism>
<dbReference type="EMBL" id="JASMQC010000007">
    <property type="protein sequence ID" value="KAK1943266.1"/>
    <property type="molecule type" value="Genomic_DNA"/>
</dbReference>
<proteinExistence type="predicted"/>
<gene>
    <name evidence="1" type="ORF">P3T76_004662</name>
</gene>